<feature type="domain" description="PilZ" evidence="1">
    <location>
        <begin position="27"/>
        <end position="108"/>
    </location>
</feature>
<accession>A0ABN6EXC3</accession>
<reference evidence="2" key="1">
    <citation type="journal article" date="2022" name="Arch. Microbiol.">
        <title>Pseudodesulfovibrio sediminis sp. nov., a mesophilic and neutrophilic sulfate-reducing bacterium isolated from sediment of a brackish lake.</title>
        <authorList>
            <person name="Takahashi A."/>
            <person name="Kojima H."/>
            <person name="Watanabe M."/>
            <person name="Fukui M."/>
        </authorList>
    </citation>
    <scope>NUCLEOTIDE SEQUENCE</scope>
    <source>
        <strain evidence="2">SF6</strain>
    </source>
</reference>
<evidence type="ECO:0000313" key="3">
    <source>
        <dbReference type="Proteomes" id="UP001053296"/>
    </source>
</evidence>
<keyword evidence="3" id="KW-1185">Reference proteome</keyword>
<evidence type="ECO:0000259" key="1">
    <source>
        <dbReference type="Pfam" id="PF07238"/>
    </source>
</evidence>
<proteinExistence type="predicted"/>
<organism evidence="2 3">
    <name type="scientific">Pseudodesulfovibrio sediminis</name>
    <dbReference type="NCBI Taxonomy" id="2810563"/>
    <lineage>
        <taxon>Bacteria</taxon>
        <taxon>Pseudomonadati</taxon>
        <taxon>Thermodesulfobacteriota</taxon>
        <taxon>Desulfovibrionia</taxon>
        <taxon>Desulfovibrionales</taxon>
        <taxon>Desulfovibrionaceae</taxon>
    </lineage>
</organism>
<dbReference type="InterPro" id="IPR009875">
    <property type="entry name" value="PilZ_domain"/>
</dbReference>
<name>A0ABN6EXC3_9BACT</name>
<dbReference type="Proteomes" id="UP001053296">
    <property type="component" value="Chromosome"/>
</dbReference>
<sequence>MGNNSFSFSVKSNAGNRKAYRAKIDGLHVKVVGRPSVYSAVDLSPTGVGLNGAAGMREGRIFEISLFHKGKQLISGLQVRVIRATASFTGLVFVDLDPRQTDAVHALVLSEQKRQVDERNKDRFRMDF</sequence>
<dbReference type="RefSeq" id="WP_229592133.1">
    <property type="nucleotide sequence ID" value="NZ_AP024485.1"/>
</dbReference>
<dbReference type="Gene3D" id="2.40.10.220">
    <property type="entry name" value="predicted glycosyltransferase like domains"/>
    <property type="match status" value="1"/>
</dbReference>
<evidence type="ECO:0000313" key="2">
    <source>
        <dbReference type="EMBL" id="BCS90202.1"/>
    </source>
</evidence>
<dbReference type="EMBL" id="AP024485">
    <property type="protein sequence ID" value="BCS90202.1"/>
    <property type="molecule type" value="Genomic_DNA"/>
</dbReference>
<protein>
    <recommendedName>
        <fullName evidence="1">PilZ domain-containing protein</fullName>
    </recommendedName>
</protein>
<dbReference type="Pfam" id="PF07238">
    <property type="entry name" value="PilZ"/>
    <property type="match status" value="1"/>
</dbReference>
<gene>
    <name evidence="2" type="ORF">PSDVSF_34440</name>
</gene>